<organism evidence="10 11">
    <name type="scientific">Methylotenera mobilis (strain JLW8 / ATCC BAA-1282 / DSM 17540)</name>
    <dbReference type="NCBI Taxonomy" id="583345"/>
    <lineage>
        <taxon>Bacteria</taxon>
        <taxon>Pseudomonadati</taxon>
        <taxon>Pseudomonadota</taxon>
        <taxon>Betaproteobacteria</taxon>
        <taxon>Nitrosomonadales</taxon>
        <taxon>Methylophilaceae</taxon>
        <taxon>Methylotenera</taxon>
    </lineage>
</organism>
<evidence type="ECO:0000256" key="6">
    <source>
        <dbReference type="SAM" id="Phobius"/>
    </source>
</evidence>
<dbReference type="Pfam" id="PF13567">
    <property type="entry name" value="DUF4131"/>
    <property type="match status" value="1"/>
</dbReference>
<sequence length="795" mass="88048">MVVFALGFVLGAFCLQQMPVLPSLVWALLILPFAAIYLYLRSAQLASAVLFRLPLRLFIAVLLGFFWAATFASLRLADALPVAWQNKPIELVGVVASVPALTEQGARFNFIVERVFTKGATVPRHVSLSVYRKRDHLMQVQDDAQFLDYQAGQRWRLIAKLKRPHSVQNPHGFDFESWSLAENIRATGSVKGKPIMLDALVWQSQYMVERIRQLVKQRIAKVLEDKPYSGVIQALVMGDDSQIALEDWQLFLRTGITHLMSISGLHITMLSGLIFVLVNFAWRRIPHLAYKIPTRKAATLAAVITALIYGLIAGFSVPTQRTLYMLMVFGVALWSGRRFAIAQVLALALLVVVLIDPWAVIAAGFWLSFGAVALLSFVMGARLAPPHWLSAALRTQWAVTIGMLPLLLIMFHQASIISPLANAIAIPLISFFVTPLALLGSFLPMDWPLHLAYSLLDACVVFLRWLNQLPVAVWQQHAPAGWTLAPALFGVVWMLLPRGWPLRWLGVLGLLPMLLIQPDRPMPGDMKVTVLDVGQGLSVVVQTAQHTLLYDAGAKFNQQSDAGSRIVVPFLQGEGVQKLDGFIVTHDDNDHSGGMSSVFALMPVGWFASSMPDTALIPTNTEQMKCYAGQNWSWDGVDFDVLHPDLQDYDDSAIKDNDRSCVLKVTSASGSLLLTGDIERKSEAALLAADPDMLKSDVLVVPHHGSKTSSTPDFVDAVAPSIAIFTVGYLNRFRHPRSETVARYQAIDSKVLRSDYQGAVTLSFHQKQPSAQIEVSPWRNQHRRYWHAVFDTSGG</sequence>
<evidence type="ECO:0000259" key="8">
    <source>
        <dbReference type="Pfam" id="PF03772"/>
    </source>
</evidence>
<feature type="domain" description="DUF4131" evidence="9">
    <location>
        <begin position="20"/>
        <end position="193"/>
    </location>
</feature>
<evidence type="ECO:0000256" key="4">
    <source>
        <dbReference type="ARBA" id="ARBA00022989"/>
    </source>
</evidence>
<dbReference type="NCBIfam" id="TIGR00360">
    <property type="entry name" value="ComEC_N-term"/>
    <property type="match status" value="1"/>
</dbReference>
<dbReference type="eggNOG" id="COG2333">
    <property type="taxonomic scope" value="Bacteria"/>
</dbReference>
<feature type="transmembrane region" description="Helical" evidence="6">
    <location>
        <begin position="256"/>
        <end position="278"/>
    </location>
</feature>
<dbReference type="InterPro" id="IPR004797">
    <property type="entry name" value="Competence_ComEC/Rec2"/>
</dbReference>
<dbReference type="InterPro" id="IPR001279">
    <property type="entry name" value="Metallo-B-lactamas"/>
</dbReference>
<feature type="transmembrane region" description="Helical" evidence="6">
    <location>
        <begin position="449"/>
        <end position="466"/>
    </location>
</feature>
<reference evidence="10 11" key="2">
    <citation type="journal article" date="2011" name="J. Bacteriol.">
        <title>Genomes of three methylotrophs from a single niche uncover genetic and metabolic divergence of Methylophilaceae.</title>
        <authorList>
            <person name="Lapidus A."/>
            <person name="Clum A."/>
            <person name="Labutti K."/>
            <person name="Kaluzhnaya M.G."/>
            <person name="Lim S."/>
            <person name="Beck D.A."/>
            <person name="Glavina Del Rio T."/>
            <person name="Nolan M."/>
            <person name="Mavromatis K."/>
            <person name="Huntemann M."/>
            <person name="Lucas S."/>
            <person name="Lidstrom M.E."/>
            <person name="Ivanova N."/>
            <person name="Chistoserdova L."/>
        </authorList>
    </citation>
    <scope>NUCLEOTIDE SEQUENCE [LARGE SCALE GENOMIC DNA]</scope>
    <source>
        <strain evidence="11">JLW8 / ATCC BAA-1282 / DSM 17540</strain>
    </source>
</reference>
<evidence type="ECO:0000256" key="1">
    <source>
        <dbReference type="ARBA" id="ARBA00004651"/>
    </source>
</evidence>
<dbReference type="OrthoDB" id="9761531at2"/>
<dbReference type="RefSeq" id="WP_015831590.1">
    <property type="nucleotide sequence ID" value="NC_012968.1"/>
</dbReference>
<comment type="subcellular location">
    <subcellularLocation>
        <location evidence="1">Cell membrane</location>
        <topology evidence="1">Multi-pass membrane protein</topology>
    </subcellularLocation>
</comment>
<keyword evidence="3 6" id="KW-0812">Transmembrane</keyword>
<name>C6WUF4_METML</name>
<dbReference type="Gene3D" id="3.60.15.10">
    <property type="entry name" value="Ribonuclease Z/Hydroxyacylglutathione hydrolase-like"/>
    <property type="match status" value="1"/>
</dbReference>
<protein>
    <submittedName>
        <fullName evidence="10">DNA internalization-related competence protein ComEC/Rec2</fullName>
    </submittedName>
</protein>
<dbReference type="InterPro" id="IPR052159">
    <property type="entry name" value="Competence_DNA_uptake"/>
</dbReference>
<dbReference type="EMBL" id="CP001672">
    <property type="protein sequence ID" value="ACT47553.1"/>
    <property type="molecule type" value="Genomic_DNA"/>
</dbReference>
<dbReference type="InterPro" id="IPR025405">
    <property type="entry name" value="DUF4131"/>
</dbReference>
<evidence type="ECO:0000256" key="5">
    <source>
        <dbReference type="ARBA" id="ARBA00023136"/>
    </source>
</evidence>
<dbReference type="eggNOG" id="COG0658">
    <property type="taxonomic scope" value="Bacteria"/>
</dbReference>
<evidence type="ECO:0000313" key="10">
    <source>
        <dbReference type="EMBL" id="ACT47553.1"/>
    </source>
</evidence>
<keyword evidence="2" id="KW-1003">Cell membrane</keyword>
<feature type="domain" description="ComEC/Rec2-related protein" evidence="8">
    <location>
        <begin position="235"/>
        <end position="498"/>
    </location>
</feature>
<dbReference type="KEGG" id="mmb:Mmol_0643"/>
<dbReference type="GO" id="GO:0030420">
    <property type="term" value="P:establishment of competence for transformation"/>
    <property type="evidence" value="ECO:0007669"/>
    <property type="project" value="InterPro"/>
</dbReference>
<keyword evidence="5 6" id="KW-0472">Membrane</keyword>
<dbReference type="CDD" id="cd07731">
    <property type="entry name" value="ComA-like_MBL-fold"/>
    <property type="match status" value="1"/>
</dbReference>
<dbReference type="HOGENOM" id="CLU_010363_3_0_4"/>
<dbReference type="AlphaFoldDB" id="C6WUF4"/>
<feature type="transmembrane region" description="Helical" evidence="6">
    <location>
        <begin position="53"/>
        <end position="74"/>
    </location>
</feature>
<feature type="transmembrane region" description="Helical" evidence="6">
    <location>
        <begin position="298"/>
        <end position="317"/>
    </location>
</feature>
<dbReference type="PANTHER" id="PTHR30619">
    <property type="entry name" value="DNA INTERNALIZATION/COMPETENCE PROTEIN COMEC/REC2"/>
    <property type="match status" value="1"/>
</dbReference>
<dbReference type="Pfam" id="PF00753">
    <property type="entry name" value="Lactamase_B"/>
    <property type="match status" value="1"/>
</dbReference>
<feature type="transmembrane region" description="Helical" evidence="6">
    <location>
        <begin position="358"/>
        <end position="379"/>
    </location>
</feature>
<proteinExistence type="predicted"/>
<feature type="transmembrane region" description="Helical" evidence="6">
    <location>
        <begin position="478"/>
        <end position="496"/>
    </location>
</feature>
<dbReference type="SUPFAM" id="SSF56281">
    <property type="entry name" value="Metallo-hydrolase/oxidoreductase"/>
    <property type="match status" value="1"/>
</dbReference>
<dbReference type="PANTHER" id="PTHR30619:SF1">
    <property type="entry name" value="RECOMBINATION PROTEIN 2"/>
    <property type="match status" value="1"/>
</dbReference>
<evidence type="ECO:0000313" key="11">
    <source>
        <dbReference type="Proteomes" id="UP000002742"/>
    </source>
</evidence>
<dbReference type="Proteomes" id="UP000002742">
    <property type="component" value="Chromosome"/>
</dbReference>
<gene>
    <name evidence="10" type="ordered locus">Mmol_0643</name>
</gene>
<dbReference type="InterPro" id="IPR035681">
    <property type="entry name" value="ComA-like_MBL"/>
</dbReference>
<feature type="transmembrane region" description="Helical" evidence="6">
    <location>
        <begin position="423"/>
        <end position="443"/>
    </location>
</feature>
<reference evidence="11" key="1">
    <citation type="submission" date="2009-07" db="EMBL/GenBank/DDBJ databases">
        <title>Complete sequence of Methylotenera mobilis JLW8.</title>
        <authorList>
            <consortium name="US DOE Joint Genome Institute"/>
            <person name="Lucas S."/>
            <person name="Copeland A."/>
            <person name="Lapidus A."/>
            <person name="Glavina del Rio T."/>
            <person name="Tice H."/>
            <person name="Bruce D."/>
            <person name="Goodwin L."/>
            <person name="Pitluck S."/>
            <person name="LaButti K.M."/>
            <person name="Clum A."/>
            <person name="Larimer F."/>
            <person name="Land M."/>
            <person name="Hauser L."/>
            <person name="Kyrpides N."/>
            <person name="Mikhailova N."/>
            <person name="Kayluzhnaya M."/>
            <person name="Chistoserdova L."/>
        </authorList>
    </citation>
    <scope>NUCLEOTIDE SEQUENCE [LARGE SCALE GENOMIC DNA]</scope>
    <source>
        <strain evidence="11">JLW8 / ATCC BAA-1282 / DSM 17540</strain>
    </source>
</reference>
<evidence type="ECO:0000256" key="3">
    <source>
        <dbReference type="ARBA" id="ARBA00022692"/>
    </source>
</evidence>
<dbReference type="NCBIfam" id="TIGR00361">
    <property type="entry name" value="ComEC_Rec2"/>
    <property type="match status" value="1"/>
</dbReference>
<feature type="transmembrane region" description="Helical" evidence="6">
    <location>
        <begin position="24"/>
        <end position="41"/>
    </location>
</feature>
<evidence type="ECO:0000259" key="9">
    <source>
        <dbReference type="Pfam" id="PF13567"/>
    </source>
</evidence>
<accession>C6WUF4</accession>
<dbReference type="Pfam" id="PF03772">
    <property type="entry name" value="Competence"/>
    <property type="match status" value="1"/>
</dbReference>
<keyword evidence="4 6" id="KW-1133">Transmembrane helix</keyword>
<dbReference type="GO" id="GO:0005886">
    <property type="term" value="C:plasma membrane"/>
    <property type="evidence" value="ECO:0007669"/>
    <property type="project" value="UniProtKB-SubCell"/>
</dbReference>
<keyword evidence="11" id="KW-1185">Reference proteome</keyword>
<dbReference type="InterPro" id="IPR036866">
    <property type="entry name" value="RibonucZ/Hydroxyglut_hydro"/>
</dbReference>
<evidence type="ECO:0000256" key="2">
    <source>
        <dbReference type="ARBA" id="ARBA00022475"/>
    </source>
</evidence>
<dbReference type="STRING" id="583345.Mmol_0643"/>
<feature type="transmembrane region" description="Helical" evidence="6">
    <location>
        <begin position="323"/>
        <end position="351"/>
    </location>
</feature>
<feature type="domain" description="Metallo-beta-lactamase" evidence="7">
    <location>
        <begin position="532"/>
        <end position="723"/>
    </location>
</feature>
<evidence type="ECO:0000259" key="7">
    <source>
        <dbReference type="Pfam" id="PF00753"/>
    </source>
</evidence>
<feature type="transmembrane region" description="Helical" evidence="6">
    <location>
        <begin position="391"/>
        <end position="411"/>
    </location>
</feature>
<dbReference type="InterPro" id="IPR004477">
    <property type="entry name" value="ComEC_N"/>
</dbReference>